<dbReference type="Proteomes" id="UP001060215">
    <property type="component" value="Chromosome 1"/>
</dbReference>
<dbReference type="EMBL" id="CM045758">
    <property type="protein sequence ID" value="KAI8029159.1"/>
    <property type="molecule type" value="Genomic_DNA"/>
</dbReference>
<sequence>MEDEEEDERREAAIATRASLQPNFKPDGVSQSQLSKFQELHRRRLQIKAKSKIKKKAKGEILVGISSENSKSRVKNLDANDVTEEISSKEIDHSSVSILKGNTTKDTFSQQQENVAVHRGTKKRQKLHWGLDTKERWERKANM</sequence>
<reference evidence="1 2" key="1">
    <citation type="journal article" date="2022" name="Plant J.">
        <title>Chromosome-level genome of Camellia lanceoleosa provides a valuable resource for understanding genome evolution and self-incompatibility.</title>
        <authorList>
            <person name="Gong W."/>
            <person name="Xiao S."/>
            <person name="Wang L."/>
            <person name="Liao Z."/>
            <person name="Chang Y."/>
            <person name="Mo W."/>
            <person name="Hu G."/>
            <person name="Li W."/>
            <person name="Zhao G."/>
            <person name="Zhu H."/>
            <person name="Hu X."/>
            <person name="Ji K."/>
            <person name="Xiang X."/>
            <person name="Song Q."/>
            <person name="Yuan D."/>
            <person name="Jin S."/>
            <person name="Zhang L."/>
        </authorList>
    </citation>
    <scope>NUCLEOTIDE SEQUENCE [LARGE SCALE GENOMIC DNA]</scope>
    <source>
        <strain evidence="1">SQ_2022a</strain>
    </source>
</reference>
<name>A0ACC0ITI3_9ERIC</name>
<proteinExistence type="predicted"/>
<evidence type="ECO:0000313" key="2">
    <source>
        <dbReference type="Proteomes" id="UP001060215"/>
    </source>
</evidence>
<comment type="caution">
    <text evidence="1">The sequence shown here is derived from an EMBL/GenBank/DDBJ whole genome shotgun (WGS) entry which is preliminary data.</text>
</comment>
<protein>
    <submittedName>
        <fullName evidence="1">Uncharacterized protein</fullName>
    </submittedName>
</protein>
<gene>
    <name evidence="1" type="ORF">LOK49_LG01G03505</name>
</gene>
<organism evidence="1 2">
    <name type="scientific">Camellia lanceoleosa</name>
    <dbReference type="NCBI Taxonomy" id="1840588"/>
    <lineage>
        <taxon>Eukaryota</taxon>
        <taxon>Viridiplantae</taxon>
        <taxon>Streptophyta</taxon>
        <taxon>Embryophyta</taxon>
        <taxon>Tracheophyta</taxon>
        <taxon>Spermatophyta</taxon>
        <taxon>Magnoliopsida</taxon>
        <taxon>eudicotyledons</taxon>
        <taxon>Gunneridae</taxon>
        <taxon>Pentapetalae</taxon>
        <taxon>asterids</taxon>
        <taxon>Ericales</taxon>
        <taxon>Theaceae</taxon>
        <taxon>Camellia</taxon>
    </lineage>
</organism>
<accession>A0ACC0ITI3</accession>
<keyword evidence="2" id="KW-1185">Reference proteome</keyword>
<evidence type="ECO:0000313" key="1">
    <source>
        <dbReference type="EMBL" id="KAI8029159.1"/>
    </source>
</evidence>